<name>A0A9N7VDW8_PLEPL</name>
<evidence type="ECO:0000256" key="1">
    <source>
        <dbReference type="SAM" id="MobiDB-lite"/>
    </source>
</evidence>
<gene>
    <name evidence="2" type="ORF">PLEPLA_LOCUS38238</name>
</gene>
<evidence type="ECO:0000313" key="2">
    <source>
        <dbReference type="EMBL" id="CAB1450546.1"/>
    </source>
</evidence>
<proteinExistence type="predicted"/>
<evidence type="ECO:0000313" key="3">
    <source>
        <dbReference type="Proteomes" id="UP001153269"/>
    </source>
</evidence>
<sequence length="168" mass="18654">MSYELRCIEALRLISAGADGLVNHGTVRAGGVVGNSPVIGLFMAAEEAEVKTPQEDEEEEEEMSRESSAESSAPHLDAQPPPVSRPQEGFLYYFLLYPHRLHHHIGDLKVDGALQSLMCWGREFQRERAAIEKALSPQIQSLVMCGMEKSWASEERRLRKWCGGGACL</sequence>
<reference evidence="2" key="1">
    <citation type="submission" date="2020-03" db="EMBL/GenBank/DDBJ databases">
        <authorList>
            <person name="Weist P."/>
        </authorList>
    </citation>
    <scope>NUCLEOTIDE SEQUENCE</scope>
</reference>
<comment type="caution">
    <text evidence="2">The sequence shown here is derived from an EMBL/GenBank/DDBJ whole genome shotgun (WGS) entry which is preliminary data.</text>
</comment>
<accession>A0A9N7VDW8</accession>
<keyword evidence="3" id="KW-1185">Reference proteome</keyword>
<dbReference type="Proteomes" id="UP001153269">
    <property type="component" value="Unassembled WGS sequence"/>
</dbReference>
<dbReference type="AlphaFoldDB" id="A0A9N7VDW8"/>
<dbReference type="EMBL" id="CADEAL010004058">
    <property type="protein sequence ID" value="CAB1450546.1"/>
    <property type="molecule type" value="Genomic_DNA"/>
</dbReference>
<organism evidence="2 3">
    <name type="scientific">Pleuronectes platessa</name>
    <name type="common">European plaice</name>
    <dbReference type="NCBI Taxonomy" id="8262"/>
    <lineage>
        <taxon>Eukaryota</taxon>
        <taxon>Metazoa</taxon>
        <taxon>Chordata</taxon>
        <taxon>Craniata</taxon>
        <taxon>Vertebrata</taxon>
        <taxon>Euteleostomi</taxon>
        <taxon>Actinopterygii</taxon>
        <taxon>Neopterygii</taxon>
        <taxon>Teleostei</taxon>
        <taxon>Neoteleostei</taxon>
        <taxon>Acanthomorphata</taxon>
        <taxon>Carangaria</taxon>
        <taxon>Pleuronectiformes</taxon>
        <taxon>Pleuronectoidei</taxon>
        <taxon>Pleuronectidae</taxon>
        <taxon>Pleuronectes</taxon>
    </lineage>
</organism>
<feature type="region of interest" description="Disordered" evidence="1">
    <location>
        <begin position="47"/>
        <end position="83"/>
    </location>
</feature>
<protein>
    <submittedName>
        <fullName evidence="2">Uncharacterized protein</fullName>
    </submittedName>
</protein>